<name>A0A7W6BY96_9SPHN</name>
<keyword evidence="1" id="KW-0472">Membrane</keyword>
<dbReference type="Proteomes" id="UP000561459">
    <property type="component" value="Unassembled WGS sequence"/>
</dbReference>
<dbReference type="AlphaFoldDB" id="A0A7W6BY96"/>
<dbReference type="GO" id="GO:0016020">
    <property type="term" value="C:membrane"/>
    <property type="evidence" value="ECO:0007669"/>
    <property type="project" value="InterPro"/>
</dbReference>
<feature type="transmembrane region" description="Helical" evidence="1">
    <location>
        <begin position="64"/>
        <end position="85"/>
    </location>
</feature>
<evidence type="ECO:0000256" key="1">
    <source>
        <dbReference type="SAM" id="Phobius"/>
    </source>
</evidence>
<sequence length="101" mass="11069">MIFLTLFEIVGYIISVIVMLVIVQFVLSLLISFNVVNIHNDFVAAVYKAVNALLEPLLRPIRRFMPATGSIDFAPLVLIVGLEIVRIILKNLAIASASGAM</sequence>
<feature type="transmembrane region" description="Helical" evidence="1">
    <location>
        <begin position="12"/>
        <end position="33"/>
    </location>
</feature>
<keyword evidence="1" id="KW-1133">Transmembrane helix</keyword>
<reference evidence="2 3" key="1">
    <citation type="submission" date="2020-08" db="EMBL/GenBank/DDBJ databases">
        <title>Genomic Encyclopedia of Type Strains, Phase IV (KMG-IV): sequencing the most valuable type-strain genomes for metagenomic binning, comparative biology and taxonomic classification.</title>
        <authorList>
            <person name="Goeker M."/>
        </authorList>
    </citation>
    <scope>NUCLEOTIDE SEQUENCE [LARGE SCALE GENOMIC DNA]</scope>
    <source>
        <strain evidence="2 3">DSM 27568</strain>
    </source>
</reference>
<dbReference type="EMBL" id="JACIDY010000001">
    <property type="protein sequence ID" value="MBB3938645.1"/>
    <property type="molecule type" value="Genomic_DNA"/>
</dbReference>
<organism evidence="2 3">
    <name type="scientific">Novosphingobium fluoreni</name>
    <dbReference type="NCBI Taxonomy" id="1391222"/>
    <lineage>
        <taxon>Bacteria</taxon>
        <taxon>Pseudomonadati</taxon>
        <taxon>Pseudomonadota</taxon>
        <taxon>Alphaproteobacteria</taxon>
        <taxon>Sphingomonadales</taxon>
        <taxon>Sphingomonadaceae</taxon>
        <taxon>Novosphingobium</taxon>
    </lineage>
</organism>
<proteinExistence type="predicted"/>
<protein>
    <submittedName>
        <fullName evidence="2">YggT family protein</fullName>
    </submittedName>
</protein>
<accession>A0A7W6BY96</accession>
<evidence type="ECO:0000313" key="2">
    <source>
        <dbReference type="EMBL" id="MBB3938645.1"/>
    </source>
</evidence>
<dbReference type="RefSeq" id="WP_058736364.1">
    <property type="nucleotide sequence ID" value="NZ_JACIDY010000001.1"/>
</dbReference>
<dbReference type="InterPro" id="IPR003425">
    <property type="entry name" value="CCB3/YggT"/>
</dbReference>
<gene>
    <name evidence="2" type="ORF">GGR39_000274</name>
</gene>
<evidence type="ECO:0000313" key="3">
    <source>
        <dbReference type="Proteomes" id="UP000561459"/>
    </source>
</evidence>
<dbReference type="Pfam" id="PF02325">
    <property type="entry name" value="CCB3_YggT"/>
    <property type="match status" value="1"/>
</dbReference>
<comment type="caution">
    <text evidence="2">The sequence shown here is derived from an EMBL/GenBank/DDBJ whole genome shotgun (WGS) entry which is preliminary data.</text>
</comment>
<keyword evidence="3" id="KW-1185">Reference proteome</keyword>
<keyword evidence="1" id="KW-0812">Transmembrane</keyword>